<dbReference type="InterPro" id="IPR002528">
    <property type="entry name" value="MATE_fam"/>
</dbReference>
<keyword evidence="4" id="KW-0813">Transport</keyword>
<feature type="transmembrane region" description="Helical" evidence="10">
    <location>
        <begin position="191"/>
        <end position="214"/>
    </location>
</feature>
<dbReference type="InterPro" id="IPR051327">
    <property type="entry name" value="MATE_MepA_subfamily"/>
</dbReference>
<keyword evidence="9" id="KW-0046">Antibiotic resistance</keyword>
<feature type="transmembrane region" description="Helical" evidence="10">
    <location>
        <begin position="58"/>
        <end position="79"/>
    </location>
</feature>
<gene>
    <name evidence="11" type="ORF">H8696_05120</name>
</gene>
<keyword evidence="6 10" id="KW-0812">Transmembrane</keyword>
<comment type="subcellular location">
    <subcellularLocation>
        <location evidence="1">Cell membrane</location>
        <topology evidence="1">Multi-pass membrane protein</topology>
    </subcellularLocation>
</comment>
<dbReference type="GO" id="GO:0005886">
    <property type="term" value="C:plasma membrane"/>
    <property type="evidence" value="ECO:0007669"/>
    <property type="project" value="UniProtKB-SubCell"/>
</dbReference>
<reference evidence="11" key="1">
    <citation type="submission" date="2020-08" db="EMBL/GenBank/DDBJ databases">
        <title>Genome public.</title>
        <authorList>
            <person name="Liu C."/>
            <person name="Sun Q."/>
        </authorList>
    </citation>
    <scope>NUCLEOTIDE SEQUENCE</scope>
    <source>
        <strain evidence="11">NSJ-53</strain>
    </source>
</reference>
<evidence type="ECO:0000256" key="2">
    <source>
        <dbReference type="ARBA" id="ARBA00008417"/>
    </source>
</evidence>
<keyword evidence="5" id="KW-1003">Cell membrane</keyword>
<keyword evidence="12" id="KW-1185">Reference proteome</keyword>
<proteinExistence type="inferred from homology"/>
<feature type="transmembrane region" description="Helical" evidence="10">
    <location>
        <begin position="267"/>
        <end position="286"/>
    </location>
</feature>
<feature type="transmembrane region" description="Helical" evidence="10">
    <location>
        <begin position="358"/>
        <end position="378"/>
    </location>
</feature>
<evidence type="ECO:0000256" key="5">
    <source>
        <dbReference type="ARBA" id="ARBA00022475"/>
    </source>
</evidence>
<dbReference type="CDD" id="cd13143">
    <property type="entry name" value="MATE_MepA_like"/>
    <property type="match status" value="1"/>
</dbReference>
<evidence type="ECO:0000256" key="8">
    <source>
        <dbReference type="ARBA" id="ARBA00023136"/>
    </source>
</evidence>
<feature type="transmembrane region" description="Helical" evidence="10">
    <location>
        <begin position="243"/>
        <end position="261"/>
    </location>
</feature>
<name>A0A926HPH7_9FIRM</name>
<dbReference type="EMBL" id="JACRSR010000001">
    <property type="protein sequence ID" value="MBC8531228.1"/>
    <property type="molecule type" value="Genomic_DNA"/>
</dbReference>
<evidence type="ECO:0000256" key="7">
    <source>
        <dbReference type="ARBA" id="ARBA00022989"/>
    </source>
</evidence>
<dbReference type="Pfam" id="PF01554">
    <property type="entry name" value="MatE"/>
    <property type="match status" value="2"/>
</dbReference>
<dbReference type="RefSeq" id="WP_249315448.1">
    <property type="nucleotide sequence ID" value="NZ_JACRSR010000001.1"/>
</dbReference>
<sequence length="456" mass="49093">MQQDHLLQEKISKLFVRYALPSMLSMFGMSLYVFADTYFIATGVGAIGLTALNIVLPFYSLIFGLGHMIGIGGAIVYTLDRVAGRKEEADGVFSLSLCLAAVPAILFMILGCFFANELCTALGASPDALPYSVTYVQVVALFTPMFMANSILSAFVRNDHAPNLAMAGMIAGALFNIVFDYIFIFPMKMGMFGAALATAISPVIGILVQIFHFFRKKNGFGFHKFTFRWSTVGRIARGGTNSLITELAGGIVVFAFNAAILTRMGDVGVAAYGIIANIAMVAVSLFNGISQGIQPLISANASANQGDRCRQALRIANVTAFGVGLLLWLCSILFPGPIIEAFNRDGVALLTQYASEGIGIYFSSFLLAGINIVVASYFQARLMSKQSIALALCRGFFAILAGLWTLPFIFGNTGIWLTVPFAELVTLIVALIFLKLNHARTDILPEGPLVREEQAP</sequence>
<comment type="caution">
    <text evidence="11">The sequence shown here is derived from an EMBL/GenBank/DDBJ whole genome shotgun (WGS) entry which is preliminary data.</text>
</comment>
<evidence type="ECO:0000256" key="1">
    <source>
        <dbReference type="ARBA" id="ARBA00004651"/>
    </source>
</evidence>
<organism evidence="11 12">
    <name type="scientific">Gehongia tenuis</name>
    <dbReference type="NCBI Taxonomy" id="2763655"/>
    <lineage>
        <taxon>Bacteria</taxon>
        <taxon>Bacillati</taxon>
        <taxon>Bacillota</taxon>
        <taxon>Clostridia</taxon>
        <taxon>Christensenellales</taxon>
        <taxon>Christensenellaceae</taxon>
        <taxon>Gehongia</taxon>
    </lineage>
</organism>
<feature type="transmembrane region" description="Helical" evidence="10">
    <location>
        <begin position="164"/>
        <end position="185"/>
    </location>
</feature>
<dbReference type="PANTHER" id="PTHR43823">
    <property type="entry name" value="SPORULATION PROTEIN YKVU"/>
    <property type="match status" value="1"/>
</dbReference>
<dbReference type="GO" id="GO:0046677">
    <property type="term" value="P:response to antibiotic"/>
    <property type="evidence" value="ECO:0007669"/>
    <property type="project" value="UniProtKB-KW"/>
</dbReference>
<keyword evidence="8 10" id="KW-0472">Membrane</keyword>
<dbReference type="PANTHER" id="PTHR43823:SF4">
    <property type="entry name" value="SPORULATION PROTEIN YKVU"/>
    <property type="match status" value="1"/>
</dbReference>
<evidence type="ECO:0000256" key="10">
    <source>
        <dbReference type="SAM" id="Phobius"/>
    </source>
</evidence>
<dbReference type="InterPro" id="IPR045070">
    <property type="entry name" value="MATE_MepA-like"/>
</dbReference>
<protein>
    <recommendedName>
        <fullName evidence="3">Multidrug export protein MepA</fullName>
    </recommendedName>
</protein>
<feature type="transmembrane region" description="Helical" evidence="10">
    <location>
        <begin position="128"/>
        <end position="152"/>
    </location>
</feature>
<dbReference type="PIRSF" id="PIRSF006603">
    <property type="entry name" value="DinF"/>
    <property type="match status" value="1"/>
</dbReference>
<feature type="transmembrane region" description="Helical" evidence="10">
    <location>
        <begin position="315"/>
        <end position="338"/>
    </location>
</feature>
<dbReference type="InterPro" id="IPR048279">
    <property type="entry name" value="MdtK-like"/>
</dbReference>
<dbReference type="GO" id="GO:0042910">
    <property type="term" value="F:xenobiotic transmembrane transporter activity"/>
    <property type="evidence" value="ECO:0007669"/>
    <property type="project" value="InterPro"/>
</dbReference>
<feature type="transmembrane region" description="Helical" evidence="10">
    <location>
        <begin position="31"/>
        <end position="52"/>
    </location>
</feature>
<evidence type="ECO:0000313" key="12">
    <source>
        <dbReference type="Proteomes" id="UP000623172"/>
    </source>
</evidence>
<evidence type="ECO:0000313" key="11">
    <source>
        <dbReference type="EMBL" id="MBC8531228.1"/>
    </source>
</evidence>
<comment type="similarity">
    <text evidence="2">Belongs to the multi antimicrobial extrusion (MATE) (TC 2.A.66.1) family. MepA subfamily.</text>
</comment>
<feature type="transmembrane region" description="Helical" evidence="10">
    <location>
        <begin position="415"/>
        <end position="434"/>
    </location>
</feature>
<dbReference type="AlphaFoldDB" id="A0A926HPH7"/>
<feature type="transmembrane region" description="Helical" evidence="10">
    <location>
        <begin position="390"/>
        <end position="409"/>
    </location>
</feature>
<evidence type="ECO:0000256" key="6">
    <source>
        <dbReference type="ARBA" id="ARBA00022692"/>
    </source>
</evidence>
<evidence type="ECO:0000256" key="3">
    <source>
        <dbReference type="ARBA" id="ARBA00022106"/>
    </source>
</evidence>
<keyword evidence="7 10" id="KW-1133">Transmembrane helix</keyword>
<dbReference type="GO" id="GO:0015297">
    <property type="term" value="F:antiporter activity"/>
    <property type="evidence" value="ECO:0007669"/>
    <property type="project" value="InterPro"/>
</dbReference>
<accession>A0A926HPH7</accession>
<feature type="transmembrane region" description="Helical" evidence="10">
    <location>
        <begin position="91"/>
        <end position="116"/>
    </location>
</feature>
<evidence type="ECO:0000256" key="9">
    <source>
        <dbReference type="ARBA" id="ARBA00023251"/>
    </source>
</evidence>
<dbReference type="Proteomes" id="UP000623172">
    <property type="component" value="Unassembled WGS sequence"/>
</dbReference>
<evidence type="ECO:0000256" key="4">
    <source>
        <dbReference type="ARBA" id="ARBA00022448"/>
    </source>
</evidence>